<dbReference type="EMBL" id="KZ451885">
    <property type="protein sequence ID" value="PKA66778.1"/>
    <property type="molecule type" value="Genomic_DNA"/>
</dbReference>
<dbReference type="InterPro" id="IPR029069">
    <property type="entry name" value="HotDog_dom_sf"/>
</dbReference>
<evidence type="ECO:0000313" key="1">
    <source>
        <dbReference type="EMBL" id="PKA66778.1"/>
    </source>
</evidence>
<protein>
    <recommendedName>
        <fullName evidence="3">Thioesterase domain-containing protein</fullName>
    </recommendedName>
</protein>
<dbReference type="PANTHER" id="PTHR21660:SF47">
    <property type="entry name" value="F19P19.27 PROTEIN"/>
    <property type="match status" value="1"/>
</dbReference>
<gene>
    <name evidence="1" type="ORF">AXF42_Ash003434</name>
</gene>
<dbReference type="SUPFAM" id="SSF54637">
    <property type="entry name" value="Thioesterase/thiol ester dehydrase-isomerase"/>
    <property type="match status" value="1"/>
</dbReference>
<dbReference type="AlphaFoldDB" id="A0A2I0BG56"/>
<dbReference type="InterPro" id="IPR039298">
    <property type="entry name" value="ACOT13"/>
</dbReference>
<dbReference type="Proteomes" id="UP000236161">
    <property type="component" value="Unassembled WGS sequence"/>
</dbReference>
<accession>A0A2I0BG56</accession>
<dbReference type="GO" id="GO:0047617">
    <property type="term" value="F:fatty acyl-CoA hydrolase activity"/>
    <property type="evidence" value="ECO:0007669"/>
    <property type="project" value="InterPro"/>
</dbReference>
<proteinExistence type="predicted"/>
<dbReference type="OrthoDB" id="46529at2759"/>
<dbReference type="CDD" id="cd03443">
    <property type="entry name" value="PaaI_thioesterase"/>
    <property type="match status" value="1"/>
</dbReference>
<organism evidence="1 2">
    <name type="scientific">Apostasia shenzhenica</name>
    <dbReference type="NCBI Taxonomy" id="1088818"/>
    <lineage>
        <taxon>Eukaryota</taxon>
        <taxon>Viridiplantae</taxon>
        <taxon>Streptophyta</taxon>
        <taxon>Embryophyta</taxon>
        <taxon>Tracheophyta</taxon>
        <taxon>Spermatophyta</taxon>
        <taxon>Magnoliopsida</taxon>
        <taxon>Liliopsida</taxon>
        <taxon>Asparagales</taxon>
        <taxon>Orchidaceae</taxon>
        <taxon>Apostasioideae</taxon>
        <taxon>Apostasia</taxon>
    </lineage>
</organism>
<name>A0A2I0BG56_9ASPA</name>
<dbReference type="PANTHER" id="PTHR21660">
    <property type="entry name" value="THIOESTERASE SUPERFAMILY MEMBER-RELATED"/>
    <property type="match status" value="1"/>
</dbReference>
<evidence type="ECO:0008006" key="3">
    <source>
        <dbReference type="Google" id="ProtNLM"/>
    </source>
</evidence>
<evidence type="ECO:0000313" key="2">
    <source>
        <dbReference type="Proteomes" id="UP000236161"/>
    </source>
</evidence>
<reference evidence="1 2" key="1">
    <citation type="journal article" date="2017" name="Nature">
        <title>The Apostasia genome and the evolution of orchids.</title>
        <authorList>
            <person name="Zhang G.Q."/>
            <person name="Liu K.W."/>
            <person name="Li Z."/>
            <person name="Lohaus R."/>
            <person name="Hsiao Y.Y."/>
            <person name="Niu S.C."/>
            <person name="Wang J.Y."/>
            <person name="Lin Y.C."/>
            <person name="Xu Q."/>
            <person name="Chen L.J."/>
            <person name="Yoshida K."/>
            <person name="Fujiwara S."/>
            <person name="Wang Z.W."/>
            <person name="Zhang Y.Q."/>
            <person name="Mitsuda N."/>
            <person name="Wang M."/>
            <person name="Liu G.H."/>
            <person name="Pecoraro L."/>
            <person name="Huang H.X."/>
            <person name="Xiao X.J."/>
            <person name="Lin M."/>
            <person name="Wu X.Y."/>
            <person name="Wu W.L."/>
            <person name="Chen Y.Y."/>
            <person name="Chang S.B."/>
            <person name="Sakamoto S."/>
            <person name="Ohme-Takagi M."/>
            <person name="Yagi M."/>
            <person name="Zeng S.J."/>
            <person name="Shen C.Y."/>
            <person name="Yeh C.M."/>
            <person name="Luo Y.B."/>
            <person name="Tsai W.C."/>
            <person name="Van de Peer Y."/>
            <person name="Liu Z.J."/>
        </authorList>
    </citation>
    <scope>NUCLEOTIDE SEQUENCE [LARGE SCALE GENOMIC DNA]</scope>
    <source>
        <strain evidence="2">cv. Shenzhen</strain>
        <tissue evidence="1">Stem</tissue>
    </source>
</reference>
<sequence>MDLDSVKRSLEPAAGGDGLLCAGLPAKFYAKFVLHGLRVDLIEPGRILCSITVPPRFVNSRGVLHGSMVVEMVDVVGSAVLYRADSPTSVSLEISVSYVDAAFVDVEMIGSKSKQTNCELQRSSFKEEIEFDARILRFGNSIGVTTVEVRKKKTGKIIAQARHSKYLVASSRL</sequence>
<dbReference type="Gene3D" id="3.10.129.10">
    <property type="entry name" value="Hotdog Thioesterase"/>
    <property type="match status" value="1"/>
</dbReference>
<dbReference type="STRING" id="1088818.A0A2I0BG56"/>
<keyword evidence="2" id="KW-1185">Reference proteome</keyword>